<proteinExistence type="predicted"/>
<feature type="transmembrane region" description="Helical" evidence="1">
    <location>
        <begin position="114"/>
        <end position="133"/>
    </location>
</feature>
<dbReference type="InterPro" id="IPR006750">
    <property type="entry name" value="YdcZ"/>
</dbReference>
<dbReference type="AlphaFoldDB" id="A0A517P5D1"/>
<keyword evidence="1" id="KW-0472">Membrane</keyword>
<feature type="transmembrane region" description="Helical" evidence="1">
    <location>
        <begin position="12"/>
        <end position="34"/>
    </location>
</feature>
<keyword evidence="1" id="KW-0812">Transmembrane</keyword>
<evidence type="ECO:0000313" key="3">
    <source>
        <dbReference type="Proteomes" id="UP000318741"/>
    </source>
</evidence>
<protein>
    <recommendedName>
        <fullName evidence="4">Inner membrane protein YdcZ</fullName>
    </recommendedName>
</protein>
<dbReference type="Proteomes" id="UP000318741">
    <property type="component" value="Chromosome"/>
</dbReference>
<dbReference type="Pfam" id="PF04657">
    <property type="entry name" value="DMT_YdcZ"/>
    <property type="match status" value="1"/>
</dbReference>
<feature type="transmembrane region" description="Helical" evidence="1">
    <location>
        <begin position="55"/>
        <end position="73"/>
    </location>
</feature>
<evidence type="ECO:0000256" key="1">
    <source>
        <dbReference type="SAM" id="Phobius"/>
    </source>
</evidence>
<feature type="transmembrane region" description="Helical" evidence="1">
    <location>
        <begin position="145"/>
        <end position="162"/>
    </location>
</feature>
<reference evidence="2 3" key="1">
    <citation type="submission" date="2019-02" db="EMBL/GenBank/DDBJ databases">
        <title>Deep-cultivation of Planctomycetes and their phenomic and genomic characterization uncovers novel biology.</title>
        <authorList>
            <person name="Wiegand S."/>
            <person name="Jogler M."/>
            <person name="Boedeker C."/>
            <person name="Pinto D."/>
            <person name="Vollmers J."/>
            <person name="Rivas-Marin E."/>
            <person name="Kohn T."/>
            <person name="Peeters S.H."/>
            <person name="Heuer A."/>
            <person name="Rast P."/>
            <person name="Oberbeckmann S."/>
            <person name="Bunk B."/>
            <person name="Jeske O."/>
            <person name="Meyerdierks A."/>
            <person name="Storesund J.E."/>
            <person name="Kallscheuer N."/>
            <person name="Luecker S."/>
            <person name="Lage O.M."/>
            <person name="Pohl T."/>
            <person name="Merkel B.J."/>
            <person name="Hornburger P."/>
            <person name="Mueller R.-W."/>
            <person name="Bruemmer F."/>
            <person name="Labrenz M."/>
            <person name="Spormann A.M."/>
            <person name="Op den Camp H."/>
            <person name="Overmann J."/>
            <person name="Amann R."/>
            <person name="Jetten M.S.M."/>
            <person name="Mascher T."/>
            <person name="Medema M.H."/>
            <person name="Devos D.P."/>
            <person name="Kaster A.-K."/>
            <person name="Ovreas L."/>
            <person name="Rohde M."/>
            <person name="Galperin M.Y."/>
            <person name="Jogler C."/>
        </authorList>
    </citation>
    <scope>NUCLEOTIDE SEQUENCE [LARGE SCALE GENOMIC DNA]</scope>
    <source>
        <strain evidence="2 3">CA12</strain>
    </source>
</reference>
<sequence>MPMSSPLLAVASGPGVGVLAAAIVAGSISGFALACQPGINGELGKILSHKLHASLTSYIVGLTCTAVACLAIARSLPKPADYAGAPWWTLCGGAFGAFLVTASLIFAPKVGAGSWLGIMIVAQLAGAVLLDHWGLAGYDVRPATWARLVGVTLMVGGVAMVLRG</sequence>
<dbReference type="PANTHER" id="PTHR34821:SF2">
    <property type="entry name" value="INNER MEMBRANE PROTEIN YDCZ"/>
    <property type="match status" value="1"/>
</dbReference>
<dbReference type="GO" id="GO:0005886">
    <property type="term" value="C:plasma membrane"/>
    <property type="evidence" value="ECO:0007669"/>
    <property type="project" value="TreeGrafter"/>
</dbReference>
<dbReference type="EMBL" id="CP036265">
    <property type="protein sequence ID" value="QDT14590.1"/>
    <property type="molecule type" value="Genomic_DNA"/>
</dbReference>
<gene>
    <name evidence="2" type="ORF">CA12_06650</name>
</gene>
<organism evidence="2 3">
    <name type="scientific">Alienimonas californiensis</name>
    <dbReference type="NCBI Taxonomy" id="2527989"/>
    <lineage>
        <taxon>Bacteria</taxon>
        <taxon>Pseudomonadati</taxon>
        <taxon>Planctomycetota</taxon>
        <taxon>Planctomycetia</taxon>
        <taxon>Planctomycetales</taxon>
        <taxon>Planctomycetaceae</taxon>
        <taxon>Alienimonas</taxon>
    </lineage>
</organism>
<dbReference type="KEGG" id="acaf:CA12_06650"/>
<evidence type="ECO:0008006" key="4">
    <source>
        <dbReference type="Google" id="ProtNLM"/>
    </source>
</evidence>
<accession>A0A517P5D1</accession>
<dbReference type="PANTHER" id="PTHR34821">
    <property type="entry name" value="INNER MEMBRANE PROTEIN YDCZ"/>
    <property type="match status" value="1"/>
</dbReference>
<name>A0A517P5D1_9PLAN</name>
<feature type="transmembrane region" description="Helical" evidence="1">
    <location>
        <begin position="85"/>
        <end position="107"/>
    </location>
</feature>
<evidence type="ECO:0000313" key="2">
    <source>
        <dbReference type="EMBL" id="QDT14590.1"/>
    </source>
</evidence>
<keyword evidence="3" id="KW-1185">Reference proteome</keyword>
<keyword evidence="1" id="KW-1133">Transmembrane helix</keyword>